<evidence type="ECO:0000313" key="1">
    <source>
        <dbReference type="EMBL" id="KAF5361890.1"/>
    </source>
</evidence>
<name>A0A8H5GBW8_9AGAR</name>
<evidence type="ECO:0000313" key="2">
    <source>
        <dbReference type="Proteomes" id="UP000559027"/>
    </source>
</evidence>
<comment type="caution">
    <text evidence="1">The sequence shown here is derived from an EMBL/GenBank/DDBJ whole genome shotgun (WGS) entry which is preliminary data.</text>
</comment>
<proteinExistence type="predicted"/>
<sequence>MSSTDHYNCVLAVFWALCSVSEHPLDSQTAVSLMELPFEKMLRLTDHKAGWLVDHRPVRDNLPAEFRDKIIRQVIGPIPGCTNTKKVWILGYGENESVPWQWENGFQLDSNEAPPDGKCPCQVVYGQ</sequence>
<reference evidence="1 2" key="1">
    <citation type="journal article" date="2020" name="ISME J.">
        <title>Uncovering the hidden diversity of litter-decomposition mechanisms in mushroom-forming fungi.</title>
        <authorList>
            <person name="Floudas D."/>
            <person name="Bentzer J."/>
            <person name="Ahren D."/>
            <person name="Johansson T."/>
            <person name="Persson P."/>
            <person name="Tunlid A."/>
        </authorList>
    </citation>
    <scope>NUCLEOTIDE SEQUENCE [LARGE SCALE GENOMIC DNA]</scope>
    <source>
        <strain evidence="1 2">CBS 146.42</strain>
    </source>
</reference>
<gene>
    <name evidence="1" type="ORF">D9756_002721</name>
</gene>
<organism evidence="1 2">
    <name type="scientific">Leucocoprinus leucothites</name>
    <dbReference type="NCBI Taxonomy" id="201217"/>
    <lineage>
        <taxon>Eukaryota</taxon>
        <taxon>Fungi</taxon>
        <taxon>Dikarya</taxon>
        <taxon>Basidiomycota</taxon>
        <taxon>Agaricomycotina</taxon>
        <taxon>Agaricomycetes</taxon>
        <taxon>Agaricomycetidae</taxon>
        <taxon>Agaricales</taxon>
        <taxon>Agaricineae</taxon>
        <taxon>Agaricaceae</taxon>
        <taxon>Leucocoprinus</taxon>
    </lineage>
</organism>
<keyword evidence="2" id="KW-1185">Reference proteome</keyword>
<dbReference type="Proteomes" id="UP000559027">
    <property type="component" value="Unassembled WGS sequence"/>
</dbReference>
<dbReference type="AlphaFoldDB" id="A0A8H5GBW8"/>
<protein>
    <submittedName>
        <fullName evidence="1">Uncharacterized protein</fullName>
    </submittedName>
</protein>
<dbReference type="EMBL" id="JAACJO010000002">
    <property type="protein sequence ID" value="KAF5361890.1"/>
    <property type="molecule type" value="Genomic_DNA"/>
</dbReference>
<accession>A0A8H5GBW8</accession>